<keyword evidence="4 5" id="KW-0408">Iron</keyword>
<dbReference type="GO" id="GO:0005506">
    <property type="term" value="F:iron ion binding"/>
    <property type="evidence" value="ECO:0007669"/>
    <property type="project" value="InterPro"/>
</dbReference>
<dbReference type="SUPFAM" id="SSF48264">
    <property type="entry name" value="Cytochrome P450"/>
    <property type="match status" value="1"/>
</dbReference>
<evidence type="ECO:0000256" key="1">
    <source>
        <dbReference type="ARBA" id="ARBA00001971"/>
    </source>
</evidence>
<gene>
    <name evidence="8" type="ORF">EV186_102935</name>
</gene>
<keyword evidence="6" id="KW-0560">Oxidoreductase</keyword>
<dbReference type="InterPro" id="IPR001128">
    <property type="entry name" value="Cyt_P450"/>
</dbReference>
<dbReference type="PANTHER" id="PTHR24305:SF166">
    <property type="entry name" value="CYTOCHROME P450 12A4, MITOCHONDRIAL-RELATED"/>
    <property type="match status" value="1"/>
</dbReference>
<dbReference type="InterPro" id="IPR036396">
    <property type="entry name" value="Cyt_P450_sf"/>
</dbReference>
<reference evidence="8 9" key="1">
    <citation type="submission" date="2019-03" db="EMBL/GenBank/DDBJ databases">
        <title>Genomic Encyclopedia of Type Strains, Phase IV (KMG-IV): sequencing the most valuable type-strain genomes for metagenomic binning, comparative biology and taxonomic classification.</title>
        <authorList>
            <person name="Goeker M."/>
        </authorList>
    </citation>
    <scope>NUCLEOTIDE SEQUENCE [LARGE SCALE GENOMIC DNA]</scope>
    <source>
        <strain evidence="8 9">DSM 45361</strain>
    </source>
</reference>
<dbReference type="GO" id="GO:0020037">
    <property type="term" value="F:heme binding"/>
    <property type="evidence" value="ECO:0007669"/>
    <property type="project" value="InterPro"/>
</dbReference>
<evidence type="ECO:0000256" key="7">
    <source>
        <dbReference type="SAM" id="MobiDB-lite"/>
    </source>
</evidence>
<protein>
    <submittedName>
        <fullName evidence="8">Cytochrome P450</fullName>
    </submittedName>
</protein>
<dbReference type="InterPro" id="IPR017972">
    <property type="entry name" value="Cyt_P450_CS"/>
</dbReference>
<evidence type="ECO:0000256" key="3">
    <source>
        <dbReference type="ARBA" id="ARBA00022723"/>
    </source>
</evidence>
<dbReference type="GO" id="GO:0016705">
    <property type="term" value="F:oxidoreductase activity, acting on paired donors, with incorporation or reduction of molecular oxygen"/>
    <property type="evidence" value="ECO:0007669"/>
    <property type="project" value="InterPro"/>
</dbReference>
<dbReference type="PANTHER" id="PTHR24305">
    <property type="entry name" value="CYTOCHROME P450"/>
    <property type="match status" value="1"/>
</dbReference>
<dbReference type="GO" id="GO:0004497">
    <property type="term" value="F:monooxygenase activity"/>
    <property type="evidence" value="ECO:0007669"/>
    <property type="project" value="UniProtKB-KW"/>
</dbReference>
<evidence type="ECO:0000256" key="4">
    <source>
        <dbReference type="ARBA" id="ARBA00023004"/>
    </source>
</evidence>
<dbReference type="CDD" id="cd11045">
    <property type="entry name" value="CYP136-like"/>
    <property type="match status" value="1"/>
</dbReference>
<dbReference type="RefSeq" id="WP_133849692.1">
    <property type="nucleotide sequence ID" value="NZ_SNXZ01000002.1"/>
</dbReference>
<dbReference type="InterPro" id="IPR050121">
    <property type="entry name" value="Cytochrome_P450_monoxygenase"/>
</dbReference>
<dbReference type="AlphaFoldDB" id="A0A4R6SJ89"/>
<feature type="binding site" description="axial binding residue" evidence="5">
    <location>
        <position position="439"/>
    </location>
    <ligand>
        <name>heme</name>
        <dbReference type="ChEBI" id="CHEBI:30413"/>
    </ligand>
    <ligandPart>
        <name>Fe</name>
        <dbReference type="ChEBI" id="CHEBI:18248"/>
    </ligandPart>
</feature>
<feature type="region of interest" description="Disordered" evidence="7">
    <location>
        <begin position="1"/>
        <end position="34"/>
    </location>
</feature>
<evidence type="ECO:0000313" key="9">
    <source>
        <dbReference type="Proteomes" id="UP000295444"/>
    </source>
</evidence>
<sequence length="492" mass="54536">MSVTVTSTSPRTQRRLTGPVRVGRPSPLLPGLTQPVADRFDDWLLRRSHQPTPLATPPPGLKPVMGDPGMPVLGYTMQNLRLGLEFMLRRYETYGPVSWMRAFGMTLVSVGGGDAVQEVLTNKDKAFSQQGWTAFIGPFFHRGLMLMDFDEHLAHRRLMQQAFTPARLAGYLDQVSAVIAARLDTWPTGPAVRVYPLLKRLTLDVAVRTFMGGNLGADRERLTKAFIATVRAGTAVVRKPVPGGRWAAGLQGRKVLEEFFRSRVAAKRAGDDDDLFAALCHARDEDGSAYTDEDVVNHMIFLMMAAHDTSTIATSAVVYFLAKYPDWQQAVRAECSGDAGVTTDLLAELSTLDMVIRESMRLVAPVHVMSRQAVKDTSILGHHIPAGTIVGMSPWLSHMLPEYWTDPLSFDPSRFGPDRREDRSHRYAWMPFGGGVHKCIGMVFGLNEIKTLVRALTQRFDWSVPATYRTPWDPVSLPIPADGLPVALTRRA</sequence>
<keyword evidence="9" id="KW-1185">Reference proteome</keyword>
<keyword evidence="6" id="KW-0503">Monooxygenase</keyword>
<keyword evidence="5 6" id="KW-0349">Heme</keyword>
<accession>A0A4R6SJ89</accession>
<dbReference type="Proteomes" id="UP000295444">
    <property type="component" value="Unassembled WGS sequence"/>
</dbReference>
<dbReference type="OrthoDB" id="5290182at2"/>
<keyword evidence="3 5" id="KW-0479">Metal-binding</keyword>
<comment type="caution">
    <text evidence="8">The sequence shown here is derived from an EMBL/GenBank/DDBJ whole genome shotgun (WGS) entry which is preliminary data.</text>
</comment>
<feature type="compositionally biased region" description="Polar residues" evidence="7">
    <location>
        <begin position="1"/>
        <end position="11"/>
    </location>
</feature>
<dbReference type="PRINTS" id="PR00465">
    <property type="entry name" value="EP450IV"/>
</dbReference>
<dbReference type="InterPro" id="IPR002403">
    <property type="entry name" value="Cyt_P450_E_grp-IV"/>
</dbReference>
<proteinExistence type="inferred from homology"/>
<comment type="cofactor">
    <cofactor evidence="1 5">
        <name>heme</name>
        <dbReference type="ChEBI" id="CHEBI:30413"/>
    </cofactor>
</comment>
<organism evidence="8 9">
    <name type="scientific">Labedaea rhizosphaerae</name>
    <dbReference type="NCBI Taxonomy" id="598644"/>
    <lineage>
        <taxon>Bacteria</taxon>
        <taxon>Bacillati</taxon>
        <taxon>Actinomycetota</taxon>
        <taxon>Actinomycetes</taxon>
        <taxon>Pseudonocardiales</taxon>
        <taxon>Pseudonocardiaceae</taxon>
        <taxon>Labedaea</taxon>
    </lineage>
</organism>
<evidence type="ECO:0000256" key="6">
    <source>
        <dbReference type="RuleBase" id="RU000461"/>
    </source>
</evidence>
<dbReference type="PRINTS" id="PR00385">
    <property type="entry name" value="P450"/>
</dbReference>
<name>A0A4R6SJ89_LABRH</name>
<evidence type="ECO:0000313" key="8">
    <source>
        <dbReference type="EMBL" id="TDQ01068.1"/>
    </source>
</evidence>
<dbReference type="Pfam" id="PF00067">
    <property type="entry name" value="p450"/>
    <property type="match status" value="1"/>
</dbReference>
<evidence type="ECO:0000256" key="5">
    <source>
        <dbReference type="PIRSR" id="PIRSR602403-1"/>
    </source>
</evidence>
<dbReference type="EMBL" id="SNXZ01000002">
    <property type="protein sequence ID" value="TDQ01068.1"/>
    <property type="molecule type" value="Genomic_DNA"/>
</dbReference>
<comment type="similarity">
    <text evidence="2 6">Belongs to the cytochrome P450 family.</text>
</comment>
<evidence type="ECO:0000256" key="2">
    <source>
        <dbReference type="ARBA" id="ARBA00010617"/>
    </source>
</evidence>
<dbReference type="Gene3D" id="1.10.630.10">
    <property type="entry name" value="Cytochrome P450"/>
    <property type="match status" value="1"/>
</dbReference>
<dbReference type="PROSITE" id="PS00086">
    <property type="entry name" value="CYTOCHROME_P450"/>
    <property type="match status" value="1"/>
</dbReference>